<accession>B9RUE0</accession>
<sequence>MLDVNVADKIGTEEIRNEHYATLRSDIKQKMLLPPQIMGISIYGTADRMHGISQRQQMHTVGCKVMYCAGVVGKPEEKRRKARGLMMSD</sequence>
<evidence type="ECO:0000313" key="1">
    <source>
        <dbReference type="EMBL" id="EEF44927.1"/>
    </source>
</evidence>
<evidence type="ECO:0000313" key="2">
    <source>
        <dbReference type="Proteomes" id="UP000008311"/>
    </source>
</evidence>
<dbReference type="AlphaFoldDB" id="B9RUE0"/>
<gene>
    <name evidence="1" type="ORF">RCOM_0851930</name>
</gene>
<name>B9RUE0_RICCO</name>
<dbReference type="Proteomes" id="UP000008311">
    <property type="component" value="Unassembled WGS sequence"/>
</dbReference>
<keyword evidence="2" id="KW-1185">Reference proteome</keyword>
<dbReference type="InParanoid" id="B9RUE0"/>
<organism evidence="1 2">
    <name type="scientific">Ricinus communis</name>
    <name type="common">Castor bean</name>
    <dbReference type="NCBI Taxonomy" id="3988"/>
    <lineage>
        <taxon>Eukaryota</taxon>
        <taxon>Viridiplantae</taxon>
        <taxon>Streptophyta</taxon>
        <taxon>Embryophyta</taxon>
        <taxon>Tracheophyta</taxon>
        <taxon>Spermatophyta</taxon>
        <taxon>Magnoliopsida</taxon>
        <taxon>eudicotyledons</taxon>
        <taxon>Gunneridae</taxon>
        <taxon>Pentapetalae</taxon>
        <taxon>rosids</taxon>
        <taxon>fabids</taxon>
        <taxon>Malpighiales</taxon>
        <taxon>Euphorbiaceae</taxon>
        <taxon>Acalyphoideae</taxon>
        <taxon>Acalypheae</taxon>
        <taxon>Ricinus</taxon>
    </lineage>
</organism>
<reference evidence="2" key="1">
    <citation type="journal article" date="2010" name="Nat. Biotechnol.">
        <title>Draft genome sequence of the oilseed species Ricinus communis.</title>
        <authorList>
            <person name="Chan A.P."/>
            <person name="Crabtree J."/>
            <person name="Zhao Q."/>
            <person name="Lorenzi H."/>
            <person name="Orvis J."/>
            <person name="Puiu D."/>
            <person name="Melake-Berhan A."/>
            <person name="Jones K.M."/>
            <person name="Redman J."/>
            <person name="Chen G."/>
            <person name="Cahoon E.B."/>
            <person name="Gedil M."/>
            <person name="Stanke M."/>
            <person name="Haas B.J."/>
            <person name="Wortman J.R."/>
            <person name="Fraser-Liggett C.M."/>
            <person name="Ravel J."/>
            <person name="Rabinowicz P.D."/>
        </authorList>
    </citation>
    <scope>NUCLEOTIDE SEQUENCE [LARGE SCALE GENOMIC DNA]</scope>
    <source>
        <strain evidence="2">cv. Hale</strain>
    </source>
</reference>
<protein>
    <submittedName>
        <fullName evidence="1">Uncharacterized protein</fullName>
    </submittedName>
</protein>
<proteinExistence type="predicted"/>
<dbReference type="EMBL" id="EQ973817">
    <property type="protein sequence ID" value="EEF44927.1"/>
    <property type="molecule type" value="Genomic_DNA"/>
</dbReference>